<dbReference type="Proteomes" id="UP001165740">
    <property type="component" value="Chromosome 18"/>
</dbReference>
<evidence type="ECO:0000313" key="3">
    <source>
        <dbReference type="Proteomes" id="UP001165740"/>
    </source>
</evidence>
<dbReference type="OMA" id="THCLNER"/>
<reference evidence="4" key="1">
    <citation type="submission" date="2025-08" db="UniProtKB">
        <authorList>
            <consortium name="RefSeq"/>
        </authorList>
    </citation>
    <scope>IDENTIFICATION</scope>
</reference>
<organism evidence="3 4">
    <name type="scientific">Biomphalaria glabrata</name>
    <name type="common">Bloodfluke planorb</name>
    <name type="synonym">Freshwater snail</name>
    <dbReference type="NCBI Taxonomy" id="6526"/>
    <lineage>
        <taxon>Eukaryota</taxon>
        <taxon>Metazoa</taxon>
        <taxon>Spiralia</taxon>
        <taxon>Lophotrochozoa</taxon>
        <taxon>Mollusca</taxon>
        <taxon>Gastropoda</taxon>
        <taxon>Heterobranchia</taxon>
        <taxon>Euthyneura</taxon>
        <taxon>Panpulmonata</taxon>
        <taxon>Hygrophila</taxon>
        <taxon>Lymnaeoidea</taxon>
        <taxon>Planorbidae</taxon>
        <taxon>Biomphalaria</taxon>
    </lineage>
</organism>
<evidence type="ECO:0000256" key="1">
    <source>
        <dbReference type="SAM" id="MobiDB-lite"/>
    </source>
</evidence>
<dbReference type="RefSeq" id="XP_055873626.1">
    <property type="nucleotide sequence ID" value="XM_056017651.1"/>
</dbReference>
<proteinExistence type="predicted"/>
<keyword evidence="2" id="KW-0812">Transmembrane</keyword>
<keyword evidence="3" id="KW-1185">Reference proteome</keyword>
<name>A0A9W2ZF77_BIOGL</name>
<evidence type="ECO:0000256" key="2">
    <source>
        <dbReference type="SAM" id="Phobius"/>
    </source>
</evidence>
<evidence type="ECO:0000313" key="4">
    <source>
        <dbReference type="RefSeq" id="XP_055873626.1"/>
    </source>
</evidence>
<dbReference type="GeneID" id="106065845"/>
<feature type="transmembrane region" description="Helical" evidence="2">
    <location>
        <begin position="333"/>
        <end position="355"/>
    </location>
</feature>
<keyword evidence="2" id="KW-1133">Transmembrane helix</keyword>
<feature type="region of interest" description="Disordered" evidence="1">
    <location>
        <begin position="381"/>
        <end position="434"/>
    </location>
</feature>
<feature type="compositionally biased region" description="Polar residues" evidence="1">
    <location>
        <begin position="416"/>
        <end position="434"/>
    </location>
</feature>
<protein>
    <submittedName>
        <fullName evidence="4">Cell death abnormality protein 1-like</fullName>
    </submittedName>
</protein>
<dbReference type="AlphaFoldDB" id="A0A9W2ZF77"/>
<dbReference type="OrthoDB" id="6043890at2759"/>
<sequence>MNVFGCYFYGYTPVSGYMYPGGYIVSPINLPCTSDSTVAVPSGDLIDNDCDGLVDEEAIDGEDNDRDGKIDEDTNKYKAELHYGQWSDWACSRDCYDTKLYRYRECRSNNVKVTCQGNSNETKPSECYFNEKCPETCPAHEWGVGCKHTCDTCVKDCDKFTGACGQCKPGFQDPAHSCKTPVGGPGKLKGNNNVIYDWSEWHCSQDCRDTSQVRERICKSAKTGLQMSNCNETTNETRPAECYADKNCPELCPNFKWGINCVNSCENCEEPCNKFIGMCQTCNPGFQKPSNSCSIACSSNRYGINCRGSCIEKCGEDCIERVHGDCPGGGSGLWIGVLILFLLFVIVGIYIGLIVHRRTLSQKAVGAGAGTPSVMSVPVSQMSVQSEKSAATEKSERSKFSSKSDKSKTSNRSDNVASEPSGSVFNETTSDGMA</sequence>
<keyword evidence="2" id="KW-0472">Membrane</keyword>
<feature type="compositionally biased region" description="Basic and acidic residues" evidence="1">
    <location>
        <begin position="390"/>
        <end position="408"/>
    </location>
</feature>
<accession>A0A9W2ZF77</accession>
<gene>
    <name evidence="4" type="primary">LOC106065845</name>
</gene>